<dbReference type="PANTHER" id="PTHR39683">
    <property type="entry name" value="CONSERVED PROTEIN TB16.3"/>
    <property type="match status" value="1"/>
</dbReference>
<dbReference type="PANTHER" id="PTHR39683:SF4">
    <property type="entry name" value="COENZYME Q-BINDING PROTEIN COQ10 START DOMAIN-CONTAINING PROTEIN"/>
    <property type="match status" value="1"/>
</dbReference>
<organism evidence="1 2">
    <name type="scientific">Actinomadura alba</name>
    <dbReference type="NCBI Taxonomy" id="406431"/>
    <lineage>
        <taxon>Bacteria</taxon>
        <taxon>Bacillati</taxon>
        <taxon>Actinomycetota</taxon>
        <taxon>Actinomycetes</taxon>
        <taxon>Streptosporangiales</taxon>
        <taxon>Thermomonosporaceae</taxon>
        <taxon>Actinomadura</taxon>
    </lineage>
</organism>
<dbReference type="SUPFAM" id="SSF55961">
    <property type="entry name" value="Bet v1-like"/>
    <property type="match status" value="1"/>
</dbReference>
<dbReference type="Gene3D" id="3.30.530.20">
    <property type="match status" value="1"/>
</dbReference>
<dbReference type="InterPro" id="IPR019587">
    <property type="entry name" value="Polyketide_cyclase/dehydratase"/>
</dbReference>
<dbReference type="Proteomes" id="UP000805614">
    <property type="component" value="Unassembled WGS sequence"/>
</dbReference>
<dbReference type="RefSeq" id="WP_187247291.1">
    <property type="nucleotide sequence ID" value="NZ_BAAAOK010000005.1"/>
</dbReference>
<dbReference type="InterPro" id="IPR023393">
    <property type="entry name" value="START-like_dom_sf"/>
</dbReference>
<evidence type="ECO:0000313" key="2">
    <source>
        <dbReference type="Proteomes" id="UP000805614"/>
    </source>
</evidence>
<proteinExistence type="predicted"/>
<comment type="caution">
    <text evidence="1">The sequence shown here is derived from an EMBL/GenBank/DDBJ whole genome shotgun (WGS) entry which is preliminary data.</text>
</comment>
<dbReference type="EMBL" id="JABVEC010000038">
    <property type="protein sequence ID" value="MBC6470253.1"/>
    <property type="molecule type" value="Genomic_DNA"/>
</dbReference>
<dbReference type="Pfam" id="PF10604">
    <property type="entry name" value="Polyketide_cyc2"/>
    <property type="match status" value="1"/>
</dbReference>
<keyword evidence="2" id="KW-1185">Reference proteome</keyword>
<protein>
    <submittedName>
        <fullName evidence="1">SRPBCC family protein</fullName>
    </submittedName>
</protein>
<accession>A0ABR7LZZ1</accession>
<dbReference type="CDD" id="cd07819">
    <property type="entry name" value="SRPBCC_2"/>
    <property type="match status" value="1"/>
</dbReference>
<reference evidence="1 2" key="1">
    <citation type="submission" date="2020-06" db="EMBL/GenBank/DDBJ databases">
        <title>Actinomadura xiongansis sp. nov., isolated from soil of Baiyangdian.</title>
        <authorList>
            <person name="Zhang X."/>
        </authorList>
    </citation>
    <scope>NUCLEOTIDE SEQUENCE [LARGE SCALE GENOMIC DNA]</scope>
    <source>
        <strain evidence="1 2">HBUM206468</strain>
    </source>
</reference>
<name>A0ABR7LZZ1_9ACTN</name>
<gene>
    <name evidence="1" type="ORF">HKK74_32895</name>
</gene>
<sequence>MTDRTSSSITINAGKSKVMAAIADFPAYPTWAEGIKAAEVVSAGDGYRAERVRFNLSAGPMTDTYVLAYEWEGDDAVRWDISEPGKMISSMSGSYRLADRDGGTEVTYELAVEASLLRIGIMKRKTEKMIVDTGLKDLKRRVEG</sequence>
<evidence type="ECO:0000313" key="1">
    <source>
        <dbReference type="EMBL" id="MBC6470253.1"/>
    </source>
</evidence>